<dbReference type="PANTHER" id="PTHR42659:SF2">
    <property type="entry name" value="XANTHINE DEHYDROGENASE SUBUNIT C-RELATED"/>
    <property type="match status" value="1"/>
</dbReference>
<dbReference type="PANTHER" id="PTHR42659">
    <property type="entry name" value="XANTHINE DEHYDROGENASE SUBUNIT C-RELATED"/>
    <property type="match status" value="1"/>
</dbReference>
<protein>
    <submittedName>
        <fullName evidence="5">Carbon-monoxide dehydrogenase medium subunit</fullName>
    </submittedName>
</protein>
<dbReference type="InterPro" id="IPR002346">
    <property type="entry name" value="Mopterin_DH_FAD-bd"/>
</dbReference>
<evidence type="ECO:0000256" key="1">
    <source>
        <dbReference type="ARBA" id="ARBA00022630"/>
    </source>
</evidence>
<organism evidence="5 6">
    <name type="scientific">Paenibacillus algorifonticola</name>
    <dbReference type="NCBI Taxonomy" id="684063"/>
    <lineage>
        <taxon>Bacteria</taxon>
        <taxon>Bacillati</taxon>
        <taxon>Bacillota</taxon>
        <taxon>Bacilli</taxon>
        <taxon>Bacillales</taxon>
        <taxon>Paenibacillaceae</taxon>
        <taxon>Paenibacillus</taxon>
    </lineage>
</organism>
<dbReference type="PROSITE" id="PS51387">
    <property type="entry name" value="FAD_PCMH"/>
    <property type="match status" value="1"/>
</dbReference>
<gene>
    <name evidence="5" type="ORF">SAMN04487969_101560</name>
</gene>
<proteinExistence type="predicted"/>
<dbReference type="SMART" id="SM01092">
    <property type="entry name" value="CO_deh_flav_C"/>
    <property type="match status" value="1"/>
</dbReference>
<dbReference type="GO" id="GO:0071949">
    <property type="term" value="F:FAD binding"/>
    <property type="evidence" value="ECO:0007669"/>
    <property type="project" value="InterPro"/>
</dbReference>
<sequence length="306" mass="33503">MAMNKQTKPESPIVWQPSDVAEACTLKQQLGEDGVFVAGGTLLRTWWEAGIAHMPSHLIDISGIANMQKPITLVSSSQDRQICQIRAAALLSEVRNDSHIRTHYSLLTTAMKNIAAPSIRNLATLGGNVLSRVGDALPALLVYEAMLLWHDGQGEFEQSLAEWLLEAQVSHAWKNRLLLAIILPPVDQPEQEGHGRLDVYHKVGRREVFTPSITTVAMSAAVGADRHIVEVRIAVGGGQTAPKRLGHTELLLEGGKLDRSLLQSCYSSVLEHFRPVGDVFASASYRQKTAANLIVSELWKAMQPKS</sequence>
<dbReference type="Pfam" id="PF00941">
    <property type="entry name" value="FAD_binding_5"/>
    <property type="match status" value="1"/>
</dbReference>
<keyword evidence="3" id="KW-0560">Oxidoreductase</keyword>
<dbReference type="InterPro" id="IPR051312">
    <property type="entry name" value="Diverse_Substr_Oxidored"/>
</dbReference>
<accession>A0A1I1YIG2</accession>
<keyword evidence="1" id="KW-0285">Flavoprotein</keyword>
<dbReference type="GO" id="GO:0016491">
    <property type="term" value="F:oxidoreductase activity"/>
    <property type="evidence" value="ECO:0007669"/>
    <property type="project" value="UniProtKB-KW"/>
</dbReference>
<dbReference type="Pfam" id="PF03450">
    <property type="entry name" value="CO_deh_flav_C"/>
    <property type="match status" value="1"/>
</dbReference>
<dbReference type="SUPFAM" id="SSF55447">
    <property type="entry name" value="CO dehydrogenase flavoprotein C-terminal domain-like"/>
    <property type="match status" value="1"/>
</dbReference>
<dbReference type="Gene3D" id="3.30.43.10">
    <property type="entry name" value="Uridine Diphospho-n-acetylenolpyruvylglucosamine Reductase, domain 2"/>
    <property type="match status" value="1"/>
</dbReference>
<keyword evidence="6" id="KW-1185">Reference proteome</keyword>
<evidence type="ECO:0000313" key="5">
    <source>
        <dbReference type="EMBL" id="SFE19092.1"/>
    </source>
</evidence>
<dbReference type="InterPro" id="IPR036318">
    <property type="entry name" value="FAD-bd_PCMH-like_sf"/>
</dbReference>
<name>A0A1I1YIG2_9BACL</name>
<dbReference type="InterPro" id="IPR016169">
    <property type="entry name" value="FAD-bd_PCMH_sub2"/>
</dbReference>
<dbReference type="InterPro" id="IPR016167">
    <property type="entry name" value="FAD-bd_PCMH_sub1"/>
</dbReference>
<dbReference type="InterPro" id="IPR016166">
    <property type="entry name" value="FAD-bd_PCMH"/>
</dbReference>
<dbReference type="Proteomes" id="UP000183410">
    <property type="component" value="Unassembled WGS sequence"/>
</dbReference>
<evidence type="ECO:0000256" key="2">
    <source>
        <dbReference type="ARBA" id="ARBA00022827"/>
    </source>
</evidence>
<dbReference type="Gene3D" id="3.30.465.10">
    <property type="match status" value="1"/>
</dbReference>
<feature type="domain" description="FAD-binding PCMH-type" evidence="4">
    <location>
        <begin position="7"/>
        <end position="188"/>
    </location>
</feature>
<dbReference type="Gene3D" id="3.30.390.50">
    <property type="entry name" value="CO dehydrogenase flavoprotein, C-terminal domain"/>
    <property type="match status" value="1"/>
</dbReference>
<dbReference type="InterPro" id="IPR005107">
    <property type="entry name" value="CO_DH_flav_C"/>
</dbReference>
<dbReference type="SUPFAM" id="SSF56176">
    <property type="entry name" value="FAD-binding/transporter-associated domain-like"/>
    <property type="match status" value="1"/>
</dbReference>
<keyword evidence="2" id="KW-0274">FAD</keyword>
<dbReference type="EMBL" id="FONN01000001">
    <property type="protein sequence ID" value="SFE19092.1"/>
    <property type="molecule type" value="Genomic_DNA"/>
</dbReference>
<evidence type="ECO:0000313" key="6">
    <source>
        <dbReference type="Proteomes" id="UP000183410"/>
    </source>
</evidence>
<evidence type="ECO:0000256" key="3">
    <source>
        <dbReference type="ARBA" id="ARBA00023002"/>
    </source>
</evidence>
<dbReference type="InterPro" id="IPR036683">
    <property type="entry name" value="CO_DH_flav_C_dom_sf"/>
</dbReference>
<reference evidence="6" key="1">
    <citation type="submission" date="2016-10" db="EMBL/GenBank/DDBJ databases">
        <authorList>
            <person name="Varghese N."/>
            <person name="Submissions S."/>
        </authorList>
    </citation>
    <scope>NUCLEOTIDE SEQUENCE [LARGE SCALE GENOMIC DNA]</scope>
    <source>
        <strain evidence="6">CGMCC 1.10223</strain>
    </source>
</reference>
<dbReference type="AlphaFoldDB" id="A0A1I1YIG2"/>
<evidence type="ECO:0000259" key="4">
    <source>
        <dbReference type="PROSITE" id="PS51387"/>
    </source>
</evidence>